<sequence>MTDQRREEKETASIALFNRVQSLCFDCSVQEEDRRSEKRLLSRKRRPFDRHVSQETCLKPPN</sequence>
<dbReference type="EMBL" id="QGKW02002228">
    <property type="protein sequence ID" value="KAF2539797.1"/>
    <property type="molecule type" value="Genomic_DNA"/>
</dbReference>
<name>A0A8S9G591_BRACR</name>
<proteinExistence type="predicted"/>
<protein>
    <submittedName>
        <fullName evidence="1">Uncharacterized protein</fullName>
    </submittedName>
</protein>
<organism evidence="1 2">
    <name type="scientific">Brassica cretica</name>
    <name type="common">Mustard</name>
    <dbReference type="NCBI Taxonomy" id="69181"/>
    <lineage>
        <taxon>Eukaryota</taxon>
        <taxon>Viridiplantae</taxon>
        <taxon>Streptophyta</taxon>
        <taxon>Embryophyta</taxon>
        <taxon>Tracheophyta</taxon>
        <taxon>Spermatophyta</taxon>
        <taxon>Magnoliopsida</taxon>
        <taxon>eudicotyledons</taxon>
        <taxon>Gunneridae</taxon>
        <taxon>Pentapetalae</taxon>
        <taxon>rosids</taxon>
        <taxon>malvids</taxon>
        <taxon>Brassicales</taxon>
        <taxon>Brassicaceae</taxon>
        <taxon>Brassiceae</taxon>
        <taxon>Brassica</taxon>
    </lineage>
</organism>
<dbReference type="AlphaFoldDB" id="A0A8S9G591"/>
<dbReference type="Proteomes" id="UP000712281">
    <property type="component" value="Unassembled WGS sequence"/>
</dbReference>
<comment type="caution">
    <text evidence="1">The sequence shown here is derived from an EMBL/GenBank/DDBJ whole genome shotgun (WGS) entry which is preliminary data.</text>
</comment>
<reference evidence="1" key="1">
    <citation type="submission" date="2019-12" db="EMBL/GenBank/DDBJ databases">
        <title>Genome sequencing and annotation of Brassica cretica.</title>
        <authorList>
            <person name="Studholme D.J."/>
            <person name="Sarris P.F."/>
        </authorList>
    </citation>
    <scope>NUCLEOTIDE SEQUENCE</scope>
    <source>
        <strain evidence="1">PFS-001/15</strain>
        <tissue evidence="1">Leaf</tissue>
    </source>
</reference>
<evidence type="ECO:0000313" key="1">
    <source>
        <dbReference type="EMBL" id="KAF2539797.1"/>
    </source>
</evidence>
<accession>A0A8S9G591</accession>
<evidence type="ECO:0000313" key="2">
    <source>
        <dbReference type="Proteomes" id="UP000712281"/>
    </source>
</evidence>
<gene>
    <name evidence="1" type="ORF">F2Q68_00021513</name>
</gene>